<name>A0AAW1UVF2_9CUCU</name>
<sequence length="204" mass="22695">MQHDFTAIRYEGNYSVVTALFCRSLFMKWDEYRKSGEINVTLLHPVLIATALICARLRYAQPAHGPGVRGSGTAIPVSDQSHKLISPHWPEEGPIQASTNCIRLDTRVEHRRNFHAGGKTTSLTQLAGYNHYTTTSPTSNRGGGWHSIQGLHLSHGTEHNVIGRDNLRERILSHVSDLVNPGIGRPLYHCTFSLILFCSLLTCV</sequence>
<evidence type="ECO:0000313" key="1">
    <source>
        <dbReference type="EMBL" id="KAK9885075.1"/>
    </source>
</evidence>
<protein>
    <submittedName>
        <fullName evidence="1">Uncharacterized protein</fullName>
    </submittedName>
</protein>
<dbReference type="EMBL" id="JARQZJ010000094">
    <property type="protein sequence ID" value="KAK9885075.1"/>
    <property type="molecule type" value="Genomic_DNA"/>
</dbReference>
<evidence type="ECO:0000313" key="2">
    <source>
        <dbReference type="Proteomes" id="UP001431783"/>
    </source>
</evidence>
<keyword evidence="2" id="KW-1185">Reference proteome</keyword>
<dbReference type="AlphaFoldDB" id="A0AAW1UVF2"/>
<organism evidence="1 2">
    <name type="scientific">Henosepilachna vigintioctopunctata</name>
    <dbReference type="NCBI Taxonomy" id="420089"/>
    <lineage>
        <taxon>Eukaryota</taxon>
        <taxon>Metazoa</taxon>
        <taxon>Ecdysozoa</taxon>
        <taxon>Arthropoda</taxon>
        <taxon>Hexapoda</taxon>
        <taxon>Insecta</taxon>
        <taxon>Pterygota</taxon>
        <taxon>Neoptera</taxon>
        <taxon>Endopterygota</taxon>
        <taxon>Coleoptera</taxon>
        <taxon>Polyphaga</taxon>
        <taxon>Cucujiformia</taxon>
        <taxon>Coccinelloidea</taxon>
        <taxon>Coccinellidae</taxon>
        <taxon>Epilachninae</taxon>
        <taxon>Epilachnini</taxon>
        <taxon>Henosepilachna</taxon>
    </lineage>
</organism>
<proteinExistence type="predicted"/>
<gene>
    <name evidence="1" type="ORF">WA026_009301</name>
</gene>
<accession>A0AAW1UVF2</accession>
<dbReference type="Proteomes" id="UP001431783">
    <property type="component" value="Unassembled WGS sequence"/>
</dbReference>
<comment type="caution">
    <text evidence="1">The sequence shown here is derived from an EMBL/GenBank/DDBJ whole genome shotgun (WGS) entry which is preliminary data.</text>
</comment>
<reference evidence="1 2" key="1">
    <citation type="submission" date="2023-03" db="EMBL/GenBank/DDBJ databases">
        <title>Genome insight into feeding habits of ladybird beetles.</title>
        <authorList>
            <person name="Li H.-S."/>
            <person name="Huang Y.-H."/>
            <person name="Pang H."/>
        </authorList>
    </citation>
    <scope>NUCLEOTIDE SEQUENCE [LARGE SCALE GENOMIC DNA]</scope>
    <source>
        <strain evidence="1">SYSU_2023b</strain>
        <tissue evidence="1">Whole body</tissue>
    </source>
</reference>